<dbReference type="EMBL" id="MN739897">
    <property type="protein sequence ID" value="QHT76552.1"/>
    <property type="molecule type" value="Genomic_DNA"/>
</dbReference>
<keyword evidence="1" id="KW-0812">Transmembrane</keyword>
<keyword evidence="1" id="KW-0472">Membrane</keyword>
<organism evidence="2">
    <name type="scientific">viral metagenome</name>
    <dbReference type="NCBI Taxonomy" id="1070528"/>
    <lineage>
        <taxon>unclassified sequences</taxon>
        <taxon>metagenomes</taxon>
        <taxon>organismal metagenomes</taxon>
    </lineage>
</organism>
<name>A0A6C0H7J9_9ZZZZ</name>
<accession>A0A6C0H7J9</accession>
<evidence type="ECO:0000256" key="1">
    <source>
        <dbReference type="SAM" id="Phobius"/>
    </source>
</evidence>
<keyword evidence="1" id="KW-1133">Transmembrane helix</keyword>
<reference evidence="2" key="1">
    <citation type="journal article" date="2020" name="Nature">
        <title>Giant virus diversity and host interactions through global metagenomics.</title>
        <authorList>
            <person name="Schulz F."/>
            <person name="Roux S."/>
            <person name="Paez-Espino D."/>
            <person name="Jungbluth S."/>
            <person name="Walsh D.A."/>
            <person name="Denef V.J."/>
            <person name="McMahon K.D."/>
            <person name="Konstantinidis K.T."/>
            <person name="Eloe-Fadrosh E.A."/>
            <person name="Kyrpides N.C."/>
            <person name="Woyke T."/>
        </authorList>
    </citation>
    <scope>NUCLEOTIDE SEQUENCE</scope>
    <source>
        <strain evidence="2">GVMAG-M-3300023179-82</strain>
    </source>
</reference>
<feature type="transmembrane region" description="Helical" evidence="1">
    <location>
        <begin position="6"/>
        <end position="27"/>
    </location>
</feature>
<sequence length="57" mass="7198">MNGTFINIYIIWRAVFIYNNTYFIAIFRKIIKYFNLRFKLISYFFQKFYNFSENNNN</sequence>
<protein>
    <submittedName>
        <fullName evidence="2">Uncharacterized protein</fullName>
    </submittedName>
</protein>
<proteinExistence type="predicted"/>
<dbReference type="AlphaFoldDB" id="A0A6C0H7J9"/>
<evidence type="ECO:0000313" key="2">
    <source>
        <dbReference type="EMBL" id="QHT76552.1"/>
    </source>
</evidence>